<feature type="signal peptide" evidence="2">
    <location>
        <begin position="1"/>
        <end position="18"/>
    </location>
</feature>
<feature type="region of interest" description="Disordered" evidence="1">
    <location>
        <begin position="191"/>
        <end position="221"/>
    </location>
</feature>
<feature type="domain" description="Glucose/Sorbosone dehydrogenase" evidence="3">
    <location>
        <begin position="66"/>
        <end position="395"/>
    </location>
</feature>
<protein>
    <submittedName>
        <fullName evidence="4">PQQ-dependent sugar dehydrogenase</fullName>
    </submittedName>
</protein>
<reference evidence="4" key="1">
    <citation type="submission" date="2019-08" db="EMBL/GenBank/DDBJ databases">
        <title>Carotenoids and Carotenoid Binding Proteins in the Halophilic Cyanobacterium Euhalothece sp. ZM00.</title>
        <authorList>
            <person name="Cho S.M."/>
            <person name="Song J.Y."/>
            <person name="Park Y.-I."/>
        </authorList>
    </citation>
    <scope>NUCLEOTIDE SEQUENCE [LARGE SCALE GENOMIC DNA]</scope>
    <source>
        <strain evidence="4">Z-M001</strain>
    </source>
</reference>
<evidence type="ECO:0000313" key="4">
    <source>
        <dbReference type="EMBL" id="QDZ40459.1"/>
    </source>
</evidence>
<dbReference type="KEGG" id="enn:FRE64_11140"/>
<dbReference type="PROSITE" id="PS51257">
    <property type="entry name" value="PROKAR_LIPOPROTEIN"/>
    <property type="match status" value="1"/>
</dbReference>
<proteinExistence type="predicted"/>
<dbReference type="InterPro" id="IPR012938">
    <property type="entry name" value="Glc/Sorbosone_DH"/>
</dbReference>
<dbReference type="InterPro" id="IPR011042">
    <property type="entry name" value="6-blade_b-propeller_TolB-like"/>
</dbReference>
<sequence length="400" mass="44696">MKRLLFIPLIIALSSACANLPDENQEDQANVPANSNSDQIDVNGTEVASESTEYERIRVIEVVGDLENPWSVALLPEGDILITERSGRLNLLADGELTEISGLPDMTSEGQGGLLDLAVHPDYEENGWIYWTYSQPNNQGQTATALARGRIEDNTLVDVEELFVQNRYSQPGRHYGSRLAWRNDGTLLMSIGDRGSNPPRAQDNNDHAGTLIRLNDDGSIPEDNPFVDDDEILDEIYAYGLRNIQGMVINPETDEIWVTDHGPRGGDELNRIEGGKNYGWPEVTRGLDYRTEETFPDATARRAEGVEEPFYEFLPTHAPSGLALVTGNRFPAWEGNLLAGGLRSERIRRVVFDDQEVLHEEELLLQTLGRIRDVREGPDDYIYVLTDESDGGLYRIEPES</sequence>
<evidence type="ECO:0000259" key="3">
    <source>
        <dbReference type="Pfam" id="PF07995"/>
    </source>
</evidence>
<evidence type="ECO:0000256" key="1">
    <source>
        <dbReference type="SAM" id="MobiDB-lite"/>
    </source>
</evidence>
<organism evidence="4 5">
    <name type="scientific">Euhalothece natronophila Z-M001</name>
    <dbReference type="NCBI Taxonomy" id="522448"/>
    <lineage>
        <taxon>Bacteria</taxon>
        <taxon>Bacillati</taxon>
        <taxon>Cyanobacteriota</taxon>
        <taxon>Cyanophyceae</taxon>
        <taxon>Oscillatoriophycideae</taxon>
        <taxon>Chroococcales</taxon>
        <taxon>Halothecacae</taxon>
        <taxon>Halothece cluster</taxon>
        <taxon>Euhalothece</taxon>
    </lineage>
</organism>
<dbReference type="Proteomes" id="UP000318453">
    <property type="component" value="Chromosome"/>
</dbReference>
<dbReference type="PANTHER" id="PTHR19328">
    <property type="entry name" value="HEDGEHOG-INTERACTING PROTEIN"/>
    <property type="match status" value="1"/>
</dbReference>
<keyword evidence="5" id="KW-1185">Reference proteome</keyword>
<evidence type="ECO:0000256" key="2">
    <source>
        <dbReference type="SAM" id="SignalP"/>
    </source>
</evidence>
<accession>A0A5B8NQD7</accession>
<dbReference type="InterPro" id="IPR011041">
    <property type="entry name" value="Quinoprot_gluc/sorb_DH_b-prop"/>
</dbReference>
<dbReference type="Gene3D" id="2.120.10.30">
    <property type="entry name" value="TolB, C-terminal domain"/>
    <property type="match status" value="1"/>
</dbReference>
<dbReference type="EMBL" id="CP042326">
    <property type="protein sequence ID" value="QDZ40459.1"/>
    <property type="molecule type" value="Genomic_DNA"/>
</dbReference>
<dbReference type="RefSeq" id="WP_146296222.1">
    <property type="nucleotide sequence ID" value="NZ_CP042326.1"/>
</dbReference>
<dbReference type="PANTHER" id="PTHR19328:SF75">
    <property type="entry name" value="ALDOSE SUGAR DEHYDROGENASE YLII"/>
    <property type="match status" value="1"/>
</dbReference>
<feature type="compositionally biased region" description="Polar residues" evidence="1">
    <location>
        <begin position="27"/>
        <end position="47"/>
    </location>
</feature>
<dbReference type="OrthoDB" id="9770043at2"/>
<dbReference type="AlphaFoldDB" id="A0A5B8NQD7"/>
<dbReference type="Pfam" id="PF07995">
    <property type="entry name" value="GSDH"/>
    <property type="match status" value="1"/>
</dbReference>
<keyword evidence="2" id="KW-0732">Signal</keyword>
<dbReference type="SUPFAM" id="SSF50952">
    <property type="entry name" value="Soluble quinoprotein glucose dehydrogenase"/>
    <property type="match status" value="1"/>
</dbReference>
<feature type="chain" id="PRO_5023036059" evidence="2">
    <location>
        <begin position="19"/>
        <end position="400"/>
    </location>
</feature>
<feature type="region of interest" description="Disordered" evidence="1">
    <location>
        <begin position="24"/>
        <end position="47"/>
    </location>
</feature>
<name>A0A5B8NQD7_9CHRO</name>
<gene>
    <name evidence="4" type="ORF">FRE64_11140</name>
</gene>
<evidence type="ECO:0000313" key="5">
    <source>
        <dbReference type="Proteomes" id="UP000318453"/>
    </source>
</evidence>